<dbReference type="InterPro" id="IPR036810">
    <property type="entry name" value="SMc04008-like_sf"/>
</dbReference>
<dbReference type="EMBL" id="BAABJE010000015">
    <property type="protein sequence ID" value="GAA4801226.1"/>
    <property type="molecule type" value="Genomic_DNA"/>
</dbReference>
<dbReference type="RefSeq" id="WP_345304128.1">
    <property type="nucleotide sequence ID" value="NZ_BAABJE010000015.1"/>
</dbReference>
<evidence type="ECO:0000259" key="1">
    <source>
        <dbReference type="Pfam" id="PF06844"/>
    </source>
</evidence>
<dbReference type="Proteomes" id="UP001499959">
    <property type="component" value="Unassembled WGS sequence"/>
</dbReference>
<proteinExistence type="predicted"/>
<evidence type="ECO:0000313" key="2">
    <source>
        <dbReference type="EMBL" id="GAA4801226.1"/>
    </source>
</evidence>
<accession>A0ABP9BYQ7</accession>
<evidence type="ECO:0000313" key="3">
    <source>
        <dbReference type="Proteomes" id="UP001499959"/>
    </source>
</evidence>
<dbReference type="InterPro" id="IPR023163">
    <property type="entry name" value="SMc04008-like_domain"/>
</dbReference>
<gene>
    <name evidence="2" type="ORF">GCM10023307_29730</name>
</gene>
<feature type="domain" description="SMc04008-like" evidence="1">
    <location>
        <begin position="32"/>
        <end position="97"/>
    </location>
</feature>
<protein>
    <submittedName>
        <fullName evidence="2">DUF1244 domain-containing protein</fullName>
    </submittedName>
</protein>
<comment type="caution">
    <text evidence="2">The sequence shown here is derived from an EMBL/GenBank/DDBJ whole genome shotgun (WGS) entry which is preliminary data.</text>
</comment>
<name>A0ABP9BYQ7_9GAMM</name>
<reference evidence="3" key="1">
    <citation type="journal article" date="2019" name="Int. J. Syst. Evol. Microbiol.">
        <title>The Global Catalogue of Microorganisms (GCM) 10K type strain sequencing project: providing services to taxonomists for standard genome sequencing and annotation.</title>
        <authorList>
            <consortium name="The Broad Institute Genomics Platform"/>
            <consortium name="The Broad Institute Genome Sequencing Center for Infectious Disease"/>
            <person name="Wu L."/>
            <person name="Ma J."/>
        </authorList>
    </citation>
    <scope>NUCLEOTIDE SEQUENCE [LARGE SCALE GENOMIC DNA]</scope>
    <source>
        <strain evidence="3">JCM 18204</strain>
    </source>
</reference>
<dbReference type="Pfam" id="PF06844">
    <property type="entry name" value="DUF1244"/>
    <property type="match status" value="1"/>
</dbReference>
<dbReference type="Gene3D" id="1.10.3340.10">
    <property type="entry name" value="SMc04008-like"/>
    <property type="match status" value="1"/>
</dbReference>
<sequence length="104" mass="11870">MNPQTDPQTTTELEAAAFRRLRDHLMRERADVQNIDLMILAGFCRNCLADWYRDAAAERGIALDKDAAREAIYGMPFAQWKPQHQKDATPEQLAAFEAAQKRHA</sequence>
<keyword evidence="3" id="KW-1185">Reference proteome</keyword>
<organism evidence="2 3">
    <name type="scientific">Lysobacter hankyongensis</name>
    <dbReference type="NCBI Taxonomy" id="1176535"/>
    <lineage>
        <taxon>Bacteria</taxon>
        <taxon>Pseudomonadati</taxon>
        <taxon>Pseudomonadota</taxon>
        <taxon>Gammaproteobacteria</taxon>
        <taxon>Lysobacterales</taxon>
        <taxon>Lysobacteraceae</taxon>
        <taxon>Lysobacter</taxon>
    </lineage>
</organism>
<dbReference type="SUPFAM" id="SSF158757">
    <property type="entry name" value="SMc04008-like"/>
    <property type="match status" value="1"/>
</dbReference>